<feature type="region of interest" description="Disordered" evidence="1">
    <location>
        <begin position="677"/>
        <end position="701"/>
    </location>
</feature>
<dbReference type="GeneID" id="54302980"/>
<keyword evidence="3" id="KW-1185">Reference proteome</keyword>
<feature type="compositionally biased region" description="Low complexity" evidence="1">
    <location>
        <begin position="677"/>
        <end position="691"/>
    </location>
</feature>
<gene>
    <name evidence="2" type="ORF">K452DRAFT_346559</name>
</gene>
<sequence>MDRPTQNPTSGDAADVNIPITPAQSARLSELLNIVTQGAQAIGEEFGHVTPDMWVTIFGKIFPEHGEQTDENVSHEHSAQQADDNNASAATDAASAIPSLAELTAQIVQDHFPKQQLKKAKVNLNIAPANATTAQVTKAQRSPEWALIIKYGDPRASMSADELASTLVVWRRWYGWAPALNVFAQAKVASRAVCELMNDQPWLCPWETEVWQKSKREFATKKVADLRAAGDNNKASILESFLGVVSEGGASQPFANILEPATVQRLANTTVGETTQEPVFSNTQNTPVIDLTTPDDQNPAVGQDSHEHFTEHTHHASTTERETTIELKNAIAELTSEIAAEKLNHHIHTSPIGQITAADHEPAIEQRNQQIPVEHTSIHDQIGQGPEGASEREMVGSLGPETPTKIRDDTDNNAPHSRGRERVQQQTRRERQRSRSPQRDEQRAHSRFRDRSPLSARAHRVPSPPPAAADDAEKELSDYEDIENREHTPVIPRPNLRLSEALPALFAPRSPGAEHSSRAPRMRRPAMDPFSFDDSPRDDNEDDDTDKSSEHTGTAAAAVDVDVDVGPHSHSHSQSNSFSNYRDNVIDLGDDDDEEEDDEDVDPYSQAHSQAYYHNNGIDLGDIIDLDDVDEEDVELYSHPNAYTRFRDNVISLDDDDDQAADPYTRSHTNTYSHYHSNVIDLGDSSSSSDNNNDEDTPSSYPRAWLAAARGPNPAVAADIPIPSVETDQMALFPLPRAPTPRAQYGFLGRTSPFPLYPLCAGMSTSDMLGSGQGGLKRRAYEDIVPEAVEERGGSFKRRVMGWGGDDWEL</sequence>
<organism evidence="2 3">
    <name type="scientific">Aplosporella prunicola CBS 121167</name>
    <dbReference type="NCBI Taxonomy" id="1176127"/>
    <lineage>
        <taxon>Eukaryota</taxon>
        <taxon>Fungi</taxon>
        <taxon>Dikarya</taxon>
        <taxon>Ascomycota</taxon>
        <taxon>Pezizomycotina</taxon>
        <taxon>Dothideomycetes</taxon>
        <taxon>Dothideomycetes incertae sedis</taxon>
        <taxon>Botryosphaeriales</taxon>
        <taxon>Aplosporellaceae</taxon>
        <taxon>Aplosporella</taxon>
    </lineage>
</organism>
<reference evidence="2" key="1">
    <citation type="journal article" date="2020" name="Stud. Mycol.">
        <title>101 Dothideomycetes genomes: a test case for predicting lifestyles and emergence of pathogens.</title>
        <authorList>
            <person name="Haridas S."/>
            <person name="Albert R."/>
            <person name="Binder M."/>
            <person name="Bloem J."/>
            <person name="Labutti K."/>
            <person name="Salamov A."/>
            <person name="Andreopoulos B."/>
            <person name="Baker S."/>
            <person name="Barry K."/>
            <person name="Bills G."/>
            <person name="Bluhm B."/>
            <person name="Cannon C."/>
            <person name="Castanera R."/>
            <person name="Culley D."/>
            <person name="Daum C."/>
            <person name="Ezra D."/>
            <person name="Gonzalez J."/>
            <person name="Henrissat B."/>
            <person name="Kuo A."/>
            <person name="Liang C."/>
            <person name="Lipzen A."/>
            <person name="Lutzoni F."/>
            <person name="Magnuson J."/>
            <person name="Mondo S."/>
            <person name="Nolan M."/>
            <person name="Ohm R."/>
            <person name="Pangilinan J."/>
            <person name="Park H.-J."/>
            <person name="Ramirez L."/>
            <person name="Alfaro M."/>
            <person name="Sun H."/>
            <person name="Tritt A."/>
            <person name="Yoshinaga Y."/>
            <person name="Zwiers L.-H."/>
            <person name="Turgeon B."/>
            <person name="Goodwin S."/>
            <person name="Spatafora J."/>
            <person name="Crous P."/>
            <person name="Grigoriev I."/>
        </authorList>
    </citation>
    <scope>NUCLEOTIDE SEQUENCE</scope>
    <source>
        <strain evidence="2">CBS 121167</strain>
    </source>
</reference>
<feature type="compositionally biased region" description="Basic and acidic residues" evidence="1">
    <location>
        <begin position="437"/>
        <end position="452"/>
    </location>
</feature>
<dbReference type="Proteomes" id="UP000799438">
    <property type="component" value="Unassembled WGS sequence"/>
</dbReference>
<evidence type="ECO:0000256" key="1">
    <source>
        <dbReference type="SAM" id="MobiDB-lite"/>
    </source>
</evidence>
<dbReference type="RefSeq" id="XP_033399608.1">
    <property type="nucleotide sequence ID" value="XM_033545472.1"/>
</dbReference>
<accession>A0A6A6BIR3</accession>
<dbReference type="AlphaFoldDB" id="A0A6A6BIR3"/>
<feature type="compositionally biased region" description="Low complexity" evidence="1">
    <location>
        <begin position="79"/>
        <end position="88"/>
    </location>
</feature>
<feature type="compositionally biased region" description="Acidic residues" evidence="1">
    <location>
        <begin position="588"/>
        <end position="602"/>
    </location>
</feature>
<feature type="region of interest" description="Disordered" evidence="1">
    <location>
        <begin position="68"/>
        <end position="88"/>
    </location>
</feature>
<evidence type="ECO:0000313" key="2">
    <source>
        <dbReference type="EMBL" id="KAF2143896.1"/>
    </source>
</evidence>
<feature type="compositionally biased region" description="Basic and acidic residues" evidence="1">
    <location>
        <begin position="474"/>
        <end position="488"/>
    </location>
</feature>
<name>A0A6A6BIR3_9PEZI</name>
<feature type="compositionally biased region" description="Basic and acidic residues" evidence="1">
    <location>
        <begin position="68"/>
        <end position="78"/>
    </location>
</feature>
<evidence type="ECO:0000313" key="3">
    <source>
        <dbReference type="Proteomes" id="UP000799438"/>
    </source>
</evidence>
<feature type="region of interest" description="Disordered" evidence="1">
    <location>
        <begin position="565"/>
        <end position="604"/>
    </location>
</feature>
<feature type="region of interest" description="Disordered" evidence="1">
    <location>
        <begin position="377"/>
        <end position="553"/>
    </location>
</feature>
<feature type="compositionally biased region" description="Basic and acidic residues" evidence="1">
    <location>
        <begin position="418"/>
        <end position="429"/>
    </location>
</feature>
<dbReference type="EMBL" id="ML995481">
    <property type="protein sequence ID" value="KAF2143896.1"/>
    <property type="molecule type" value="Genomic_DNA"/>
</dbReference>
<proteinExistence type="predicted"/>
<protein>
    <submittedName>
        <fullName evidence="2">Uncharacterized protein</fullName>
    </submittedName>
</protein>